<feature type="transmembrane region" description="Helical" evidence="6">
    <location>
        <begin position="12"/>
        <end position="33"/>
    </location>
</feature>
<evidence type="ECO:0000256" key="5">
    <source>
        <dbReference type="ARBA" id="ARBA00023136"/>
    </source>
</evidence>
<comment type="caution">
    <text evidence="8">The sequence shown here is derived from an EMBL/GenBank/DDBJ whole genome shotgun (WGS) entry which is preliminary data.</text>
</comment>
<evidence type="ECO:0000256" key="3">
    <source>
        <dbReference type="ARBA" id="ARBA00022692"/>
    </source>
</evidence>
<sequence length="405" mass="43202">MNQIKSWHHASQTLTLLLIMFIDGVGMSLIIPLSGDLFSPGAYSLLSADAPNWINQFYYSANLAAFSIAMIFGASILGQLSDKYGRKLVLNLSLLGALAGYLLCAIAVISHAPSLFILGRIIDGLTAGSIPVAQAILTDIDSKSNQMTSIGRVMFAVTSGYMFGPVIAGSAYLGNTPSHTLPFLVIALSCIGCIGLLRLIKETKSPQSNLQKLKLFSSLTSVVNLFKLYALRSALLSFFLFQCAWTLFYQYLPKLQLGNSTALMAAIGAAMCFGFCFLVPKLKIAPVKLISGCFTLFAVLNFSFLVPDLSYDLFSVVAVCMALLYAVGYSAMLGFVLSISSDSEKGLILGSVASICAISAALTALLGGYLNALSNVAFFSVLLLMSLTALLMFFNASRTQTLKAA</sequence>
<dbReference type="PROSITE" id="PS50850">
    <property type="entry name" value="MFS"/>
    <property type="match status" value="1"/>
</dbReference>
<dbReference type="PANTHER" id="PTHR23504:SF15">
    <property type="entry name" value="MAJOR FACILITATOR SUPERFAMILY (MFS) PROFILE DOMAIN-CONTAINING PROTEIN"/>
    <property type="match status" value="1"/>
</dbReference>
<keyword evidence="2" id="KW-0813">Transport</keyword>
<keyword evidence="3 6" id="KW-0812">Transmembrane</keyword>
<feature type="transmembrane region" description="Helical" evidence="6">
    <location>
        <begin position="53"/>
        <end position="77"/>
    </location>
</feature>
<evidence type="ECO:0000256" key="6">
    <source>
        <dbReference type="SAM" id="Phobius"/>
    </source>
</evidence>
<protein>
    <submittedName>
        <fullName evidence="8">MFS transporter</fullName>
    </submittedName>
</protein>
<evidence type="ECO:0000256" key="2">
    <source>
        <dbReference type="ARBA" id="ARBA00022448"/>
    </source>
</evidence>
<name>A0ABS1WE12_9GAMM</name>
<feature type="transmembrane region" description="Helical" evidence="6">
    <location>
        <begin position="261"/>
        <end position="280"/>
    </location>
</feature>
<feature type="transmembrane region" description="Helical" evidence="6">
    <location>
        <begin position="287"/>
        <end position="307"/>
    </location>
</feature>
<dbReference type="Gene3D" id="1.20.1250.20">
    <property type="entry name" value="MFS general substrate transporter like domains"/>
    <property type="match status" value="1"/>
</dbReference>
<evidence type="ECO:0000256" key="1">
    <source>
        <dbReference type="ARBA" id="ARBA00004141"/>
    </source>
</evidence>
<accession>A0ABS1WE12</accession>
<feature type="transmembrane region" description="Helical" evidence="6">
    <location>
        <begin position="221"/>
        <end position="241"/>
    </location>
</feature>
<feature type="transmembrane region" description="Helical" evidence="6">
    <location>
        <begin position="115"/>
        <end position="137"/>
    </location>
</feature>
<organism evidence="8 9">
    <name type="scientific">Legionella bononiensis</name>
    <dbReference type="NCBI Taxonomy" id="2793102"/>
    <lineage>
        <taxon>Bacteria</taxon>
        <taxon>Pseudomonadati</taxon>
        <taxon>Pseudomonadota</taxon>
        <taxon>Gammaproteobacteria</taxon>
        <taxon>Legionellales</taxon>
        <taxon>Legionellaceae</taxon>
        <taxon>Legionella</taxon>
    </lineage>
</organism>
<feature type="transmembrane region" description="Helical" evidence="6">
    <location>
        <begin position="179"/>
        <end position="200"/>
    </location>
</feature>
<keyword evidence="9" id="KW-1185">Reference proteome</keyword>
<evidence type="ECO:0000259" key="7">
    <source>
        <dbReference type="PROSITE" id="PS50850"/>
    </source>
</evidence>
<comment type="subcellular location">
    <subcellularLocation>
        <location evidence="1">Membrane</location>
        <topology evidence="1">Multi-pass membrane protein</topology>
    </subcellularLocation>
</comment>
<dbReference type="Pfam" id="PF07690">
    <property type="entry name" value="MFS_1"/>
    <property type="match status" value="1"/>
</dbReference>
<feature type="domain" description="Major facilitator superfamily (MFS) profile" evidence="7">
    <location>
        <begin position="12"/>
        <end position="400"/>
    </location>
</feature>
<feature type="transmembrane region" description="Helical" evidence="6">
    <location>
        <begin position="347"/>
        <end position="370"/>
    </location>
</feature>
<keyword evidence="5 6" id="KW-0472">Membrane</keyword>
<dbReference type="PANTHER" id="PTHR23504">
    <property type="entry name" value="MAJOR FACILITATOR SUPERFAMILY DOMAIN-CONTAINING PROTEIN 10"/>
    <property type="match status" value="1"/>
</dbReference>
<dbReference type="Proteomes" id="UP000809910">
    <property type="component" value="Unassembled WGS sequence"/>
</dbReference>
<dbReference type="EMBL" id="JADWVN010000026">
    <property type="protein sequence ID" value="MBL7527598.1"/>
    <property type="molecule type" value="Genomic_DNA"/>
</dbReference>
<feature type="transmembrane region" description="Helical" evidence="6">
    <location>
        <begin position="149"/>
        <end position="173"/>
    </location>
</feature>
<reference evidence="8 9" key="1">
    <citation type="submission" date="2020-12" db="EMBL/GenBank/DDBJ databases">
        <title>WGS of Legionella: environmental sample.</title>
        <authorList>
            <person name="Cristino S."/>
            <person name="Girolamini L."/>
            <person name="Salaris S."/>
            <person name="Pascale M.R."/>
            <person name="Mazzotta M."/>
            <person name="Orsini M."/>
            <person name="Grottola A."/>
        </authorList>
    </citation>
    <scope>NUCLEOTIDE SEQUENCE [LARGE SCALE GENOMIC DNA]</scope>
    <source>
        <strain evidence="8 9">30cs62</strain>
    </source>
</reference>
<feature type="transmembrane region" description="Helical" evidence="6">
    <location>
        <begin position="313"/>
        <end position="335"/>
    </location>
</feature>
<dbReference type="PROSITE" id="PS00216">
    <property type="entry name" value="SUGAR_TRANSPORT_1"/>
    <property type="match status" value="1"/>
</dbReference>
<dbReference type="SUPFAM" id="SSF103473">
    <property type="entry name" value="MFS general substrate transporter"/>
    <property type="match status" value="1"/>
</dbReference>
<dbReference type="RefSeq" id="WP_203108987.1">
    <property type="nucleotide sequence ID" value="NZ_JADOBG010000010.1"/>
</dbReference>
<dbReference type="InterPro" id="IPR005829">
    <property type="entry name" value="Sugar_transporter_CS"/>
</dbReference>
<evidence type="ECO:0000256" key="4">
    <source>
        <dbReference type="ARBA" id="ARBA00022989"/>
    </source>
</evidence>
<feature type="transmembrane region" description="Helical" evidence="6">
    <location>
        <begin position="376"/>
        <end position="394"/>
    </location>
</feature>
<evidence type="ECO:0000313" key="9">
    <source>
        <dbReference type="Proteomes" id="UP000809910"/>
    </source>
</evidence>
<dbReference type="InterPro" id="IPR011701">
    <property type="entry name" value="MFS"/>
</dbReference>
<feature type="transmembrane region" description="Helical" evidence="6">
    <location>
        <begin position="89"/>
        <end position="109"/>
    </location>
</feature>
<proteinExistence type="predicted"/>
<keyword evidence="4 6" id="KW-1133">Transmembrane helix</keyword>
<dbReference type="InterPro" id="IPR036259">
    <property type="entry name" value="MFS_trans_sf"/>
</dbReference>
<dbReference type="InterPro" id="IPR020846">
    <property type="entry name" value="MFS_dom"/>
</dbReference>
<gene>
    <name evidence="8" type="ORF">I5282_13600</name>
</gene>
<evidence type="ECO:0000313" key="8">
    <source>
        <dbReference type="EMBL" id="MBL7527598.1"/>
    </source>
</evidence>